<evidence type="ECO:0000313" key="3">
    <source>
        <dbReference type="Proteomes" id="UP001330434"/>
    </source>
</evidence>
<name>A0ABZ2C0M5_9PROT</name>
<reference evidence="2 3" key="1">
    <citation type="journal article" date="2024" name="Environ. Microbiol.">
        <title>Novel evolutionary insights on the interactions of the Holosporales (Alphaproteobacteria) with eukaryotic hosts from comparative genomics.</title>
        <authorList>
            <person name="Giovannini M."/>
            <person name="Petroni G."/>
            <person name="Castelli M."/>
        </authorList>
    </citation>
    <scope>NUCLEOTIDE SEQUENCE [LARGE SCALE GENOMIC DNA]</scope>
    <source>
        <strain evidence="2 3">US_Bl 15I1</strain>
    </source>
</reference>
<accession>A0ABZ2C0M5</accession>
<gene>
    <name evidence="2" type="ORF">Bealeia1_00182</name>
</gene>
<protein>
    <submittedName>
        <fullName evidence="2">Uncharacterized protein</fullName>
    </submittedName>
</protein>
<dbReference type="RefSeq" id="WP_338453596.1">
    <property type="nucleotide sequence ID" value="NZ_CP133270.1"/>
</dbReference>
<evidence type="ECO:0000256" key="1">
    <source>
        <dbReference type="SAM" id="Coils"/>
    </source>
</evidence>
<organism evidence="2 3">
    <name type="scientific">Candidatus Bealeia paramacronuclearis</name>
    <dbReference type="NCBI Taxonomy" id="1921001"/>
    <lineage>
        <taxon>Bacteria</taxon>
        <taxon>Pseudomonadati</taxon>
        <taxon>Pseudomonadota</taxon>
        <taxon>Alphaproteobacteria</taxon>
        <taxon>Holosporales</taxon>
        <taxon>Holosporaceae</taxon>
        <taxon>Candidatus Bealeia</taxon>
    </lineage>
</organism>
<sequence>MRLQRDLSRLHNDAASPVISSRYEPAVLYDPLHAEEVVASERMTTPGAYENQDWLPTAIPAISMIDEEIAQAELEEAQQALTTAREILKDADIASVLANSNMENINMINTTSRSQKIRNAIAALLAAASTLIAKEQNTTLHQKHYSH</sequence>
<keyword evidence="1" id="KW-0175">Coiled coil</keyword>
<keyword evidence="3" id="KW-1185">Reference proteome</keyword>
<dbReference type="EMBL" id="CP133270">
    <property type="protein sequence ID" value="WVX66012.1"/>
    <property type="molecule type" value="Genomic_DNA"/>
</dbReference>
<dbReference type="Proteomes" id="UP001330434">
    <property type="component" value="Chromosome"/>
</dbReference>
<feature type="coiled-coil region" evidence="1">
    <location>
        <begin position="67"/>
        <end position="94"/>
    </location>
</feature>
<evidence type="ECO:0000313" key="2">
    <source>
        <dbReference type="EMBL" id="WVX66012.1"/>
    </source>
</evidence>
<proteinExistence type="predicted"/>